<dbReference type="InterPro" id="IPR031313">
    <property type="entry name" value="Sin1_PH_dom"/>
</dbReference>
<evidence type="ECO:0000256" key="9">
    <source>
        <dbReference type="ARBA" id="ARBA00009407"/>
    </source>
</evidence>
<reference evidence="27 28" key="1">
    <citation type="submission" date="2025-05" db="UniProtKB">
        <authorList>
            <consortium name="RefSeq"/>
        </authorList>
    </citation>
    <scope>IDENTIFICATION</scope>
</reference>
<comment type="subcellular location">
    <subcellularLocation>
        <location evidence="2">Cell membrane</location>
        <topology evidence="2">Peripheral membrane protein</topology>
    </subcellularLocation>
    <subcellularLocation>
        <location evidence="7">Cytoplasm</location>
        <location evidence="7">Perinuclear region</location>
    </subcellularLocation>
    <subcellularLocation>
        <location evidence="3">Early endosome membrane</location>
        <topology evidence="3">Peripheral membrane protein</topology>
    </subcellularLocation>
    <subcellularLocation>
        <location evidence="5">Endoplasmic reticulum membrane</location>
        <topology evidence="5">Peripheral membrane protein</topology>
    </subcellularLocation>
    <subcellularLocation>
        <location evidence="4">Golgi apparatus membrane</location>
        <topology evidence="4">Peripheral membrane protein</topology>
    </subcellularLocation>
    <subcellularLocation>
        <location evidence="8">Late endosome membrane</location>
        <topology evidence="8">Peripheral membrane protein</topology>
    </subcellularLocation>
    <subcellularLocation>
        <location evidence="21">Lysosome membrane</location>
        <topology evidence="21">Peripheral membrane protein</topology>
    </subcellularLocation>
    <subcellularLocation>
        <location evidence="6">Mitochondrion outer membrane</location>
        <topology evidence="6">Peripheral membrane protein</topology>
    </subcellularLocation>
    <subcellularLocation>
        <location evidence="1">Nucleus</location>
    </subcellularLocation>
</comment>
<evidence type="ECO:0000256" key="4">
    <source>
        <dbReference type="ARBA" id="ARBA00004395"/>
    </source>
</evidence>
<evidence type="ECO:0000256" key="18">
    <source>
        <dbReference type="ARBA" id="ARBA00023136"/>
    </source>
</evidence>
<proteinExistence type="inferred from homology"/>
<evidence type="ECO:0000256" key="3">
    <source>
        <dbReference type="ARBA" id="ARBA00004220"/>
    </source>
</evidence>
<accession>A0ABM4C604</accession>
<dbReference type="InterPro" id="IPR008828">
    <property type="entry name" value="Sin1/Avo1"/>
</dbReference>
<keyword evidence="16" id="KW-0333">Golgi apparatus</keyword>
<evidence type="ECO:0000256" key="5">
    <source>
        <dbReference type="ARBA" id="ARBA00004406"/>
    </source>
</evidence>
<dbReference type="PANTHER" id="PTHR13335">
    <property type="entry name" value="TARGET OF RAPAMYCIN COMPLEX 2 SUBUNIT MAPKAP1"/>
    <property type="match status" value="1"/>
</dbReference>
<evidence type="ECO:0000256" key="19">
    <source>
        <dbReference type="ARBA" id="ARBA00023228"/>
    </source>
</evidence>
<dbReference type="PANTHER" id="PTHR13335:SF1">
    <property type="entry name" value="TARGET OF RAPAMYCIN COMPLEX 2 SUBUNIT MAPKAP1"/>
    <property type="match status" value="1"/>
</dbReference>
<protein>
    <recommendedName>
        <fullName evidence="10">Target of rapamycin complex 2 subunit MAPKAP1</fullName>
    </recommendedName>
    <alternativeName>
        <fullName evidence="22">Stress-activated map kinase-interacting protein 1</fullName>
    </alternativeName>
</protein>
<feature type="domain" description="Target of rapamycin complex 2 subunit MAPKAP1-like Ras-binding" evidence="25">
    <location>
        <begin position="280"/>
        <end position="343"/>
    </location>
</feature>
<dbReference type="InterPro" id="IPR057339">
    <property type="entry name" value="RBD_SIN1"/>
</dbReference>
<name>A0ABM4C604_HYDVU</name>
<evidence type="ECO:0000256" key="11">
    <source>
        <dbReference type="ARBA" id="ARBA00022475"/>
    </source>
</evidence>
<evidence type="ECO:0000256" key="6">
    <source>
        <dbReference type="ARBA" id="ARBA00004450"/>
    </source>
</evidence>
<evidence type="ECO:0000256" key="12">
    <source>
        <dbReference type="ARBA" id="ARBA00022490"/>
    </source>
</evidence>
<evidence type="ECO:0000256" key="17">
    <source>
        <dbReference type="ARBA" id="ARBA00023128"/>
    </source>
</evidence>
<evidence type="ECO:0000259" key="25">
    <source>
        <dbReference type="Pfam" id="PF25322"/>
    </source>
</evidence>
<organism evidence="26 28">
    <name type="scientific">Hydra vulgaris</name>
    <name type="common">Hydra</name>
    <name type="synonym">Hydra attenuata</name>
    <dbReference type="NCBI Taxonomy" id="6087"/>
    <lineage>
        <taxon>Eukaryota</taxon>
        <taxon>Metazoa</taxon>
        <taxon>Cnidaria</taxon>
        <taxon>Hydrozoa</taxon>
        <taxon>Hydroidolina</taxon>
        <taxon>Anthoathecata</taxon>
        <taxon>Aplanulata</taxon>
        <taxon>Hydridae</taxon>
        <taxon>Hydra</taxon>
    </lineage>
</organism>
<evidence type="ECO:0000259" key="23">
    <source>
        <dbReference type="Pfam" id="PF16978"/>
    </source>
</evidence>
<keyword evidence="13" id="KW-0967">Endosome</keyword>
<evidence type="ECO:0000313" key="28">
    <source>
        <dbReference type="RefSeq" id="XP_065657001.1"/>
    </source>
</evidence>
<evidence type="ECO:0000256" key="13">
    <source>
        <dbReference type="ARBA" id="ARBA00022753"/>
    </source>
</evidence>
<dbReference type="RefSeq" id="XP_065657001.1">
    <property type="nucleotide sequence ID" value="XM_065800929.1"/>
</dbReference>
<evidence type="ECO:0000256" key="8">
    <source>
        <dbReference type="ARBA" id="ARBA00004633"/>
    </source>
</evidence>
<evidence type="ECO:0000256" key="22">
    <source>
        <dbReference type="ARBA" id="ARBA00031431"/>
    </source>
</evidence>
<evidence type="ECO:0000256" key="20">
    <source>
        <dbReference type="ARBA" id="ARBA00023242"/>
    </source>
</evidence>
<keyword evidence="14" id="KW-1000">Mitochondrion outer membrane</keyword>
<keyword evidence="18" id="KW-0472">Membrane</keyword>
<dbReference type="InterPro" id="IPR011993">
    <property type="entry name" value="PH-like_dom_sf"/>
</dbReference>
<evidence type="ECO:0000256" key="2">
    <source>
        <dbReference type="ARBA" id="ARBA00004202"/>
    </source>
</evidence>
<evidence type="ECO:0000313" key="26">
    <source>
        <dbReference type="Proteomes" id="UP001652625"/>
    </source>
</evidence>
<dbReference type="Proteomes" id="UP001652625">
    <property type="component" value="Chromosome 07"/>
</dbReference>
<sequence>MFWDNPQMITSHIRHSCVTSDYTGMCEMVIVQDEEDAFITKQHKRLGKLNNEEGSSYSNFAQSFDISVSPGLYGRTPKIESTDKATKSQKPYQTKTIVWKDNTESLTEKDKEEMFADKTVPNHIVNTHSMLSQLVKDSQNVNANPFQMYAKFDGEGIGRSFETKSINFFILFLPTESQRLEPIPIEFIVTATVQDVIGLILYKLLKEGRCLHLQTDVKQYAMHIAEEDGEVEFEFHALDETNLMSHFDFHYLALVEKNKSTVKMLENKNSIEIEIYEPAGGHSIIKVENADVKMKSVFGKLIKKRAIKKSGKGYHLEKQDEEGVAVDLEATLGSMGTKRFLFVKDNQIRESKSEEIEKKESTSIAQDEIMSLQYRSYQVLLIQRLLVTTEVSLGIHSQNIEIDPVSQVKSQKFWTKIKPISLPVDIIADCEMVDEKPGRRAVFRIYYKKADYFKHYEFESSVEVANEIERKIRNILKSRPQAVRNEFLISKERKQRSIDKVKKK</sequence>
<dbReference type="Gene3D" id="2.30.29.30">
    <property type="entry name" value="Pleckstrin-homology domain (PH domain)/Phosphotyrosine-binding domain (PTB)"/>
    <property type="match status" value="1"/>
</dbReference>
<evidence type="ECO:0000256" key="16">
    <source>
        <dbReference type="ARBA" id="ARBA00023034"/>
    </source>
</evidence>
<keyword evidence="11" id="KW-1003">Cell membrane</keyword>
<keyword evidence="15" id="KW-0256">Endoplasmic reticulum</keyword>
<comment type="similarity">
    <text evidence="9">Belongs to the SIN1 family.</text>
</comment>
<evidence type="ECO:0000256" key="7">
    <source>
        <dbReference type="ARBA" id="ARBA00004556"/>
    </source>
</evidence>
<keyword evidence="12" id="KW-0963">Cytoplasm</keyword>
<evidence type="ECO:0000256" key="14">
    <source>
        <dbReference type="ARBA" id="ARBA00022787"/>
    </source>
</evidence>
<evidence type="ECO:0000256" key="21">
    <source>
        <dbReference type="ARBA" id="ARBA00023765"/>
    </source>
</evidence>
<dbReference type="InterPro" id="IPR031567">
    <property type="entry name" value="CRIM_dom"/>
</dbReference>
<evidence type="ECO:0000256" key="15">
    <source>
        <dbReference type="ARBA" id="ARBA00022824"/>
    </source>
</evidence>
<evidence type="ECO:0000313" key="27">
    <source>
        <dbReference type="RefSeq" id="XP_065657000.1"/>
    </source>
</evidence>
<keyword evidence="19" id="KW-0458">Lysosome</keyword>
<evidence type="ECO:0000256" key="1">
    <source>
        <dbReference type="ARBA" id="ARBA00004123"/>
    </source>
</evidence>
<keyword evidence="20" id="KW-0539">Nucleus</keyword>
<evidence type="ECO:0000259" key="24">
    <source>
        <dbReference type="Pfam" id="PF16979"/>
    </source>
</evidence>
<gene>
    <name evidence="27 28" type="primary">LOC100214433</name>
</gene>
<dbReference type="Pfam" id="PF16979">
    <property type="entry name" value="SIN1_PH"/>
    <property type="match status" value="1"/>
</dbReference>
<keyword evidence="17" id="KW-0496">Mitochondrion</keyword>
<dbReference type="Pfam" id="PF16978">
    <property type="entry name" value="CRIM"/>
    <property type="match status" value="1"/>
</dbReference>
<dbReference type="RefSeq" id="XP_065657000.1">
    <property type="nucleotide sequence ID" value="XM_065800928.1"/>
</dbReference>
<dbReference type="GeneID" id="100214433"/>
<keyword evidence="26" id="KW-1185">Reference proteome</keyword>
<dbReference type="Pfam" id="PF25322">
    <property type="entry name" value="RBD_SIN1"/>
    <property type="match status" value="1"/>
</dbReference>
<evidence type="ECO:0000256" key="10">
    <source>
        <dbReference type="ARBA" id="ARBA00014183"/>
    </source>
</evidence>
<feature type="domain" description="SIN1-type PH" evidence="24">
    <location>
        <begin position="373"/>
        <end position="477"/>
    </location>
</feature>
<feature type="domain" description="CRIM" evidence="23">
    <location>
        <begin position="128"/>
        <end position="263"/>
    </location>
</feature>